<gene>
    <name evidence="1" type="ORF">DHETER_LOCUS12834</name>
</gene>
<evidence type="ECO:0000313" key="2">
    <source>
        <dbReference type="Proteomes" id="UP000789702"/>
    </source>
</evidence>
<dbReference type="EMBL" id="CAJVPU010032887">
    <property type="protein sequence ID" value="CAG8720998.1"/>
    <property type="molecule type" value="Genomic_DNA"/>
</dbReference>
<name>A0ACA9PWX2_9GLOM</name>
<sequence length="79" mass="8738">MSIHDQYQLDSYNNDIIALSNKSNVSDISKNPNDLDIESNSSSPEQSTSQNNGVTVITNSLVEKKIYCQVQTTNEDGNE</sequence>
<comment type="caution">
    <text evidence="1">The sequence shown here is derived from an EMBL/GenBank/DDBJ whole genome shotgun (WGS) entry which is preliminary data.</text>
</comment>
<proteinExistence type="predicted"/>
<organism evidence="1 2">
    <name type="scientific">Dentiscutata heterogama</name>
    <dbReference type="NCBI Taxonomy" id="1316150"/>
    <lineage>
        <taxon>Eukaryota</taxon>
        <taxon>Fungi</taxon>
        <taxon>Fungi incertae sedis</taxon>
        <taxon>Mucoromycota</taxon>
        <taxon>Glomeromycotina</taxon>
        <taxon>Glomeromycetes</taxon>
        <taxon>Diversisporales</taxon>
        <taxon>Gigasporaceae</taxon>
        <taxon>Dentiscutata</taxon>
    </lineage>
</organism>
<feature type="non-terminal residue" evidence="1">
    <location>
        <position position="79"/>
    </location>
</feature>
<keyword evidence="2" id="KW-1185">Reference proteome</keyword>
<reference evidence="1" key="1">
    <citation type="submission" date="2021-06" db="EMBL/GenBank/DDBJ databases">
        <authorList>
            <person name="Kallberg Y."/>
            <person name="Tangrot J."/>
            <person name="Rosling A."/>
        </authorList>
    </citation>
    <scope>NUCLEOTIDE SEQUENCE</scope>
    <source>
        <strain evidence="1">IL203A</strain>
    </source>
</reference>
<dbReference type="Proteomes" id="UP000789702">
    <property type="component" value="Unassembled WGS sequence"/>
</dbReference>
<evidence type="ECO:0000313" key="1">
    <source>
        <dbReference type="EMBL" id="CAG8720998.1"/>
    </source>
</evidence>
<accession>A0ACA9PWX2</accession>
<protein>
    <submittedName>
        <fullName evidence="1">10942_t:CDS:1</fullName>
    </submittedName>
</protein>